<evidence type="ECO:0000313" key="2">
    <source>
        <dbReference type="EMBL" id="KAF2803436.1"/>
    </source>
</evidence>
<reference evidence="2 4" key="1">
    <citation type="journal article" date="2020" name="Stud. Mycol.">
        <title>101 Dothideomycetes genomes: a test case for predicting lifestyles and emergence of pathogens.</title>
        <authorList>
            <person name="Haridas S."/>
            <person name="Albert R."/>
            <person name="Binder M."/>
            <person name="Bloem J."/>
            <person name="Labutti K."/>
            <person name="Salamov A."/>
            <person name="Andreopoulos B."/>
            <person name="Baker S."/>
            <person name="Barry K."/>
            <person name="Bills G."/>
            <person name="Bluhm B."/>
            <person name="Cannon C."/>
            <person name="Castanera R."/>
            <person name="Culley D."/>
            <person name="Daum C."/>
            <person name="Ezra D."/>
            <person name="Gonzalez J."/>
            <person name="Henrissat B."/>
            <person name="Kuo A."/>
            <person name="Liang C."/>
            <person name="Lipzen A."/>
            <person name="Lutzoni F."/>
            <person name="Magnuson J."/>
            <person name="Mondo S."/>
            <person name="Nolan M."/>
            <person name="Ohm R."/>
            <person name="Pangilinan J."/>
            <person name="Park H.-J."/>
            <person name="Ramirez L."/>
            <person name="Alfaro M."/>
            <person name="Sun H."/>
            <person name="Tritt A."/>
            <person name="Yoshinaga Y."/>
            <person name="Zwiers L.-H."/>
            <person name="Turgeon B."/>
            <person name="Goodwin S."/>
            <person name="Spatafora J."/>
            <person name="Crous P."/>
            <person name="Grigoriev I."/>
        </authorList>
    </citation>
    <scope>NUCLEOTIDE SEQUENCE</scope>
    <source>
        <strain evidence="2 4">CBS 304.34</strain>
    </source>
</reference>
<protein>
    <recommendedName>
        <fullName evidence="1">BTB domain-containing protein</fullName>
    </recommendedName>
</protein>
<reference evidence="4" key="2">
    <citation type="submission" date="2020-04" db="EMBL/GenBank/DDBJ databases">
        <authorList>
            <consortium name="NCBI Genome Project"/>
        </authorList>
    </citation>
    <scope>NUCLEOTIDE SEQUENCE</scope>
    <source>
        <strain evidence="4">CBS 304.34</strain>
    </source>
</reference>
<dbReference type="EMBL" id="MU003718">
    <property type="protein sequence ID" value="KAF2803436.1"/>
    <property type="molecule type" value="Genomic_DNA"/>
</dbReference>
<dbReference type="GeneID" id="54467067"/>
<feature type="domain" description="BTB" evidence="1">
    <location>
        <begin position="24"/>
        <end position="91"/>
    </location>
</feature>
<dbReference type="OrthoDB" id="6359816at2759"/>
<proteinExistence type="predicted"/>
<accession>A0A6A6Y3M7</accession>
<dbReference type="Proteomes" id="UP000504636">
    <property type="component" value="Unplaced"/>
</dbReference>
<dbReference type="PROSITE" id="PS50097">
    <property type="entry name" value="BTB"/>
    <property type="match status" value="1"/>
</dbReference>
<keyword evidence="3" id="KW-1185">Reference proteome</keyword>
<reference evidence="4" key="3">
    <citation type="submission" date="2025-04" db="UniProtKB">
        <authorList>
            <consortium name="RefSeq"/>
        </authorList>
    </citation>
    <scope>IDENTIFICATION</scope>
    <source>
        <strain evidence="4">CBS 304.34</strain>
    </source>
</reference>
<dbReference type="AlphaFoldDB" id="A0A6A6Y3M7"/>
<sequence>MQMDDPFKPLLRSLPDYFNSLSLSDGIIQSDDKEFRIHKLVLCAQSKYFSKAFTGDWKESADGAIRLEGDDVSAVEAMPQFMYTVDYDASGSAKNSASPMVFNVKVYSIADKYDVPALKSQARQKFETTVETCWNMDDFPDAVAEVYNSTLSIDRGLRNVLVDAACKHISELLSKQRFRDILGETVGFASDIAQLLAKGRKKYQCPSCKTWQTLINQD</sequence>
<dbReference type="PANTHER" id="PTHR47843:SF5">
    <property type="entry name" value="BTB_POZ DOMAIN PROTEIN"/>
    <property type="match status" value="1"/>
</dbReference>
<gene>
    <name evidence="2 4" type="ORF">BDZ99DRAFT_526784</name>
</gene>
<evidence type="ECO:0000313" key="3">
    <source>
        <dbReference type="Proteomes" id="UP000504636"/>
    </source>
</evidence>
<dbReference type="CDD" id="cd18186">
    <property type="entry name" value="BTB_POZ_ZBTB_KLHL-like"/>
    <property type="match status" value="1"/>
</dbReference>
<dbReference type="Pfam" id="PF00651">
    <property type="entry name" value="BTB"/>
    <property type="match status" value="1"/>
</dbReference>
<dbReference type="SMART" id="SM00225">
    <property type="entry name" value="BTB"/>
    <property type="match status" value="1"/>
</dbReference>
<organism evidence="2">
    <name type="scientific">Mytilinidion resinicola</name>
    <dbReference type="NCBI Taxonomy" id="574789"/>
    <lineage>
        <taxon>Eukaryota</taxon>
        <taxon>Fungi</taxon>
        <taxon>Dikarya</taxon>
        <taxon>Ascomycota</taxon>
        <taxon>Pezizomycotina</taxon>
        <taxon>Dothideomycetes</taxon>
        <taxon>Pleosporomycetidae</taxon>
        <taxon>Mytilinidiales</taxon>
        <taxon>Mytilinidiaceae</taxon>
        <taxon>Mytilinidion</taxon>
    </lineage>
</organism>
<dbReference type="InterPro" id="IPR000210">
    <property type="entry name" value="BTB/POZ_dom"/>
</dbReference>
<name>A0A6A6Y3M7_9PEZI</name>
<dbReference type="SUPFAM" id="SSF54695">
    <property type="entry name" value="POZ domain"/>
    <property type="match status" value="1"/>
</dbReference>
<dbReference type="PANTHER" id="PTHR47843">
    <property type="entry name" value="BTB DOMAIN-CONTAINING PROTEIN-RELATED"/>
    <property type="match status" value="1"/>
</dbReference>
<dbReference type="InterPro" id="IPR011333">
    <property type="entry name" value="SKP1/BTB/POZ_sf"/>
</dbReference>
<evidence type="ECO:0000313" key="4">
    <source>
        <dbReference type="RefSeq" id="XP_033570400.1"/>
    </source>
</evidence>
<dbReference type="RefSeq" id="XP_033570400.1">
    <property type="nucleotide sequence ID" value="XM_033726174.1"/>
</dbReference>
<evidence type="ECO:0000259" key="1">
    <source>
        <dbReference type="PROSITE" id="PS50097"/>
    </source>
</evidence>
<dbReference type="Gene3D" id="3.30.710.10">
    <property type="entry name" value="Potassium Channel Kv1.1, Chain A"/>
    <property type="match status" value="1"/>
</dbReference>